<reference evidence="3" key="1">
    <citation type="journal article" date="2019" name="Int. J. Syst. Evol. Microbiol.">
        <title>The Global Catalogue of Microorganisms (GCM) 10K type strain sequencing project: providing services to taxonomists for standard genome sequencing and annotation.</title>
        <authorList>
            <consortium name="The Broad Institute Genomics Platform"/>
            <consortium name="The Broad Institute Genome Sequencing Center for Infectious Disease"/>
            <person name="Wu L."/>
            <person name="Ma J."/>
        </authorList>
    </citation>
    <scope>NUCLEOTIDE SEQUENCE [LARGE SCALE GENOMIC DNA]</scope>
    <source>
        <strain evidence="3">CCUG 49018</strain>
    </source>
</reference>
<dbReference type="PANTHER" id="PTHR46438">
    <property type="entry name" value="ALPHA/BETA-HYDROLASES SUPERFAMILY PROTEIN"/>
    <property type="match status" value="1"/>
</dbReference>
<comment type="caution">
    <text evidence="2">The sequence shown here is derived from an EMBL/GenBank/DDBJ whole genome shotgun (WGS) entry which is preliminary data.</text>
</comment>
<organism evidence="2 3">
    <name type="scientific">Pseudonocardia benzenivorans</name>
    <dbReference type="NCBI Taxonomy" id="228005"/>
    <lineage>
        <taxon>Bacteria</taxon>
        <taxon>Bacillati</taxon>
        <taxon>Actinomycetota</taxon>
        <taxon>Actinomycetes</taxon>
        <taxon>Pseudonocardiales</taxon>
        <taxon>Pseudonocardiaceae</taxon>
        <taxon>Pseudonocardia</taxon>
    </lineage>
</organism>
<gene>
    <name evidence="2" type="ORF">ACFQ34_29445</name>
</gene>
<dbReference type="PRINTS" id="PR00111">
    <property type="entry name" value="ABHYDROLASE"/>
</dbReference>
<dbReference type="RefSeq" id="WP_379653320.1">
    <property type="nucleotide sequence ID" value="NZ_JBHTMB010000288.1"/>
</dbReference>
<dbReference type="PANTHER" id="PTHR46438:SF11">
    <property type="entry name" value="LIPASE-RELATED"/>
    <property type="match status" value="1"/>
</dbReference>
<feature type="domain" description="AB hydrolase-1" evidence="1">
    <location>
        <begin position="34"/>
        <end position="274"/>
    </location>
</feature>
<dbReference type="PRINTS" id="PR00412">
    <property type="entry name" value="EPOXHYDRLASE"/>
</dbReference>
<protein>
    <submittedName>
        <fullName evidence="2">Alpha/beta fold hydrolase</fullName>
    </submittedName>
</protein>
<evidence type="ECO:0000313" key="3">
    <source>
        <dbReference type="Proteomes" id="UP001597182"/>
    </source>
</evidence>
<name>A0ABW3VSI6_9PSEU</name>
<dbReference type="Gene3D" id="3.40.50.1820">
    <property type="entry name" value="alpha/beta hydrolase"/>
    <property type="match status" value="1"/>
</dbReference>
<evidence type="ECO:0000313" key="2">
    <source>
        <dbReference type="EMBL" id="MFD1237428.1"/>
    </source>
</evidence>
<dbReference type="SUPFAM" id="SSF53474">
    <property type="entry name" value="alpha/beta-Hydrolases"/>
    <property type="match status" value="1"/>
</dbReference>
<dbReference type="Proteomes" id="UP001597182">
    <property type="component" value="Unassembled WGS sequence"/>
</dbReference>
<dbReference type="GO" id="GO:0016787">
    <property type="term" value="F:hydrolase activity"/>
    <property type="evidence" value="ECO:0007669"/>
    <property type="project" value="UniProtKB-KW"/>
</dbReference>
<sequence>MAESFWVETLGAQTRYYDAGGHRTRCIEAGSGEPLVLLHGISGHAETWIRNVTTLARTHHVYALDMLGHGFTDKPVIDYTVPALAEHVLAFLDTIGAQRATLVGQSLGGWVAGWLAVHRPDRVAALVSVTGAGLQLHAEGADLTRRVGTQVREATQRAFANPTRETVRTRLEWLVHDTGLITDELVETRYRIFTQPDFLAVTGRLLDGLTATAGEQDVLDEQALRKISCPTLVLWTRHNPTMQWDVGKAASELIPGAAWHLMEDAGHWPQFERPEEFHRVLAAFLAGTAAAGGAGDTLRSTATQESR</sequence>
<dbReference type="Pfam" id="PF00561">
    <property type="entry name" value="Abhydrolase_1"/>
    <property type="match status" value="1"/>
</dbReference>
<dbReference type="InterPro" id="IPR029058">
    <property type="entry name" value="AB_hydrolase_fold"/>
</dbReference>
<evidence type="ECO:0000259" key="1">
    <source>
        <dbReference type="Pfam" id="PF00561"/>
    </source>
</evidence>
<keyword evidence="2" id="KW-0378">Hydrolase</keyword>
<dbReference type="EMBL" id="JBHTMB010000288">
    <property type="protein sequence ID" value="MFD1237428.1"/>
    <property type="molecule type" value="Genomic_DNA"/>
</dbReference>
<proteinExistence type="predicted"/>
<dbReference type="InterPro" id="IPR000639">
    <property type="entry name" value="Epox_hydrolase-like"/>
</dbReference>
<dbReference type="InterPro" id="IPR000073">
    <property type="entry name" value="AB_hydrolase_1"/>
</dbReference>
<keyword evidence="3" id="KW-1185">Reference proteome</keyword>
<accession>A0ABW3VSI6</accession>